<evidence type="ECO:0000256" key="5">
    <source>
        <dbReference type="PROSITE-ProRule" id="PRU00259"/>
    </source>
</evidence>
<dbReference type="InterPro" id="IPR001715">
    <property type="entry name" value="CH_dom"/>
</dbReference>
<dbReference type="Pfam" id="PF00307">
    <property type="entry name" value="CH"/>
    <property type="match status" value="1"/>
</dbReference>
<evidence type="ECO:0000256" key="2">
    <source>
        <dbReference type="ARBA" id="ARBA00022490"/>
    </source>
</evidence>
<evidence type="ECO:0000256" key="3">
    <source>
        <dbReference type="ARBA" id="ARBA00022737"/>
    </source>
</evidence>
<feature type="region of interest" description="Disordered" evidence="7">
    <location>
        <begin position="1"/>
        <end position="81"/>
    </location>
</feature>
<dbReference type="Gene3D" id="1.25.10.10">
    <property type="entry name" value="Leucine-rich Repeat Variant"/>
    <property type="match status" value="1"/>
</dbReference>
<gene>
    <name evidence="9" type="ORF">MERR_LOCUS41951</name>
</gene>
<protein>
    <recommendedName>
        <fullName evidence="8">Calponin-homology (CH) domain-containing protein</fullName>
    </recommendedName>
</protein>
<feature type="compositionally biased region" description="Polar residues" evidence="7">
    <location>
        <begin position="52"/>
        <end position="77"/>
    </location>
</feature>
<evidence type="ECO:0000256" key="7">
    <source>
        <dbReference type="SAM" id="MobiDB-lite"/>
    </source>
</evidence>
<feature type="compositionally biased region" description="Polar residues" evidence="7">
    <location>
        <begin position="21"/>
        <end position="45"/>
    </location>
</feature>
<dbReference type="PROSITE" id="PS50176">
    <property type="entry name" value="ARM_REPEAT"/>
    <property type="match status" value="1"/>
</dbReference>
<dbReference type="PANTHER" id="PTHR22706:SF1">
    <property type="entry name" value="ASSEMBLY FACTOR FOR SPINDLE MICROTUBULES"/>
    <property type="match status" value="1"/>
</dbReference>
<feature type="domain" description="Calponin-homology (CH)" evidence="8">
    <location>
        <begin position="402"/>
        <end position="524"/>
    </location>
</feature>
<dbReference type="GO" id="GO:0051295">
    <property type="term" value="P:establishment of meiotic spindle localization"/>
    <property type="evidence" value="ECO:0007669"/>
    <property type="project" value="TreeGrafter"/>
</dbReference>
<dbReference type="InterPro" id="IPR016024">
    <property type="entry name" value="ARM-type_fold"/>
</dbReference>
<reference evidence="9" key="1">
    <citation type="submission" date="2020-01" db="EMBL/GenBank/DDBJ databases">
        <authorList>
            <person name="Mishra B."/>
        </authorList>
    </citation>
    <scope>NUCLEOTIDE SEQUENCE [LARGE SCALE GENOMIC DNA]</scope>
</reference>
<feature type="coiled-coil region" evidence="6">
    <location>
        <begin position="1226"/>
        <end position="1280"/>
    </location>
</feature>
<dbReference type="InterPro" id="IPR011989">
    <property type="entry name" value="ARM-like"/>
</dbReference>
<dbReference type="EMBL" id="CACVBM020001584">
    <property type="protein sequence ID" value="CAA7054715.1"/>
    <property type="molecule type" value="Genomic_DNA"/>
</dbReference>
<dbReference type="GO" id="GO:0000278">
    <property type="term" value="P:mitotic cell cycle"/>
    <property type="evidence" value="ECO:0007669"/>
    <property type="project" value="TreeGrafter"/>
</dbReference>
<dbReference type="Gene3D" id="1.20.5.190">
    <property type="match status" value="4"/>
</dbReference>
<name>A0A6D2KQR2_9BRAS</name>
<dbReference type="InterPro" id="IPR051185">
    <property type="entry name" value="ASPM"/>
</dbReference>
<comment type="caution">
    <text evidence="9">The sequence shown here is derived from an EMBL/GenBank/DDBJ whole genome shotgun (WGS) entry which is preliminary data.</text>
</comment>
<proteinExistence type="predicted"/>
<dbReference type="OrthoDB" id="2148418at2759"/>
<dbReference type="GO" id="GO:0000922">
    <property type="term" value="C:spindle pole"/>
    <property type="evidence" value="ECO:0007669"/>
    <property type="project" value="TreeGrafter"/>
</dbReference>
<keyword evidence="6" id="KW-0175">Coiled coil</keyword>
<evidence type="ECO:0000313" key="9">
    <source>
        <dbReference type="EMBL" id="CAA7054715.1"/>
    </source>
</evidence>
<evidence type="ECO:0000256" key="4">
    <source>
        <dbReference type="ARBA" id="ARBA00022860"/>
    </source>
</evidence>
<feature type="compositionally biased region" description="Low complexity" evidence="7">
    <location>
        <begin position="1"/>
        <end position="12"/>
    </location>
</feature>
<feature type="repeat" description="ARM" evidence="5">
    <location>
        <begin position="1142"/>
        <end position="1189"/>
    </location>
</feature>
<dbReference type="GO" id="GO:0007051">
    <property type="term" value="P:spindle organization"/>
    <property type="evidence" value="ECO:0007669"/>
    <property type="project" value="TreeGrafter"/>
</dbReference>
<sequence length="1280" mass="146745">MGENEPPCASPARPRHPPSSLFTDISNFKTPRRSSVANPKFSNSPHPHFFTASKQTPKSSSSNFRRPSMVPSYTSRSKVAPSARRLRAFELQQSQSSRKAELRKEKSLRSLAKSLTVWLNFLFENPEICGCDPFENDSGAGSGGHLGKAKRDSGEALRNSKSVGVDTMWRSPKRLRKLGWCGERRSEIGVCLTNSKYSSLRESLRDVCSLDDLKQRMQFHLSLGSCKEIFDVMTRVTKNIDEGRIKMKPQCPLVTDFGMKEKAIKALMSYNQVWLRLGLYIVFGGDSFLSDSEVNSDQEMAFLKMVISKQFFSHDGLAKAYAYNKMVEGLYRPGYYEALGAVILKRILLLVLVIDRAKSQSCLSLKYGIDGRDGGSPLMFSEKSSIKSSHQLICEFLPSDVMHGEGNLLAHLVIIGYKIPYQQSPIVEYEFRVRDLFDDLQDGVRLCRAIQLLLHDPSILMKMVVPSDNHKKNLVNCRIALQYLKGAGVSLKDEEGIMITAEDVADGDRELTISLLWNIFVHLQLPLLINGRLLTEEIYKVQRLEQNNQITMTSPLEMLLTWIQSITRKYEFQLESFATLVDGKGIWFLLDYYFRREVCCACLHKKDPVGGHGPQSVMSNTDYNDAVQNFILSQKLTALLGSFPEVLQIGDLLEHNAVVSNQSVIILLAFLSSKLIVKENMEQLNFHKLLCSSCQAHEKRYSRISCSDSEAVRNEEPDRENGEDATKRFRAIKAWWQDMANQNQHSVEKVKSNHIHQSPLSSKCPTDIQRETAAVVIQASFRRRLARCEFRKKMSAIQYLQAAVRTWLSVKRIEVLEQLTVEEVTLHLSERSANLKPVARYVKFIVERCRFVKLRKSVLVIQKAVRRHNQALLINHHHELRAALKIQLAWRSYNDKVISSTIIQSYVRGWITRRMNWKYKFSSVLIQRFCRGWLARRKFYILKEATMCIQSAIRKFNCMMSFHRYKHAATEVQRFVRGQIVRSRLQGASYLHPSVDSRRSHDSFGMTKLLHSVIKLQRWWRFLHSQNVRRKSAVLIIQSHVRGLFARRRTSLERRYIAMIQSHWRGYLTRKASKAQVLDLRMRMQTSAANIDDKKRLINKLLSALSELLSMKKVHNILHICETLDSATKYSDKCCEELVAAGAIKTLLTVIRSASRSIPDQEVSKHAVSTLRHLARYPQMADELIETKGSIQTIFWELLRNKEEAYFIASDVLKKICNSQKGLEAVRKLAALVKRLQALVEELSRKANFEKRNVKGQGGKEKSERRLKEAIELLKLITSR</sequence>
<dbReference type="SUPFAM" id="SSF48371">
    <property type="entry name" value="ARM repeat"/>
    <property type="match status" value="1"/>
</dbReference>
<dbReference type="Gene3D" id="1.10.418.10">
    <property type="entry name" value="Calponin-like domain"/>
    <property type="match status" value="1"/>
</dbReference>
<dbReference type="InterPro" id="IPR027417">
    <property type="entry name" value="P-loop_NTPase"/>
</dbReference>
<evidence type="ECO:0000313" key="10">
    <source>
        <dbReference type="Proteomes" id="UP000467841"/>
    </source>
</evidence>
<dbReference type="Proteomes" id="UP000467841">
    <property type="component" value="Unassembled WGS sequence"/>
</dbReference>
<dbReference type="PROSITE" id="PS50096">
    <property type="entry name" value="IQ"/>
    <property type="match status" value="5"/>
</dbReference>
<organism evidence="9 10">
    <name type="scientific">Microthlaspi erraticum</name>
    <dbReference type="NCBI Taxonomy" id="1685480"/>
    <lineage>
        <taxon>Eukaryota</taxon>
        <taxon>Viridiplantae</taxon>
        <taxon>Streptophyta</taxon>
        <taxon>Embryophyta</taxon>
        <taxon>Tracheophyta</taxon>
        <taxon>Spermatophyta</taxon>
        <taxon>Magnoliopsida</taxon>
        <taxon>eudicotyledons</taxon>
        <taxon>Gunneridae</taxon>
        <taxon>Pentapetalae</taxon>
        <taxon>rosids</taxon>
        <taxon>malvids</taxon>
        <taxon>Brassicales</taxon>
        <taxon>Brassicaceae</taxon>
        <taxon>Coluteocarpeae</taxon>
        <taxon>Microthlaspi</taxon>
    </lineage>
</organism>
<keyword evidence="3" id="KW-0677">Repeat</keyword>
<dbReference type="Pfam" id="PF00612">
    <property type="entry name" value="IQ"/>
    <property type="match status" value="5"/>
</dbReference>
<dbReference type="SUPFAM" id="SSF52540">
    <property type="entry name" value="P-loop containing nucleoside triphosphate hydrolases"/>
    <property type="match status" value="1"/>
</dbReference>
<keyword evidence="2" id="KW-0963">Cytoplasm</keyword>
<dbReference type="SUPFAM" id="SSF47576">
    <property type="entry name" value="Calponin-homology domain, CH-domain"/>
    <property type="match status" value="1"/>
</dbReference>
<accession>A0A6D2KQR2</accession>
<keyword evidence="10" id="KW-1185">Reference proteome</keyword>
<comment type="subcellular location">
    <subcellularLocation>
        <location evidence="1">Cytoplasm</location>
    </subcellularLocation>
</comment>
<evidence type="ECO:0000259" key="8">
    <source>
        <dbReference type="PROSITE" id="PS50021"/>
    </source>
</evidence>
<dbReference type="SMART" id="SM00015">
    <property type="entry name" value="IQ"/>
    <property type="match status" value="7"/>
</dbReference>
<evidence type="ECO:0000256" key="1">
    <source>
        <dbReference type="ARBA" id="ARBA00004496"/>
    </source>
</evidence>
<dbReference type="InterPro" id="IPR036872">
    <property type="entry name" value="CH_dom_sf"/>
</dbReference>
<dbReference type="AlphaFoldDB" id="A0A6D2KQR2"/>
<evidence type="ECO:0000256" key="6">
    <source>
        <dbReference type="SAM" id="Coils"/>
    </source>
</evidence>
<feature type="region of interest" description="Disordered" evidence="7">
    <location>
        <begin position="141"/>
        <end position="163"/>
    </location>
</feature>
<dbReference type="CDD" id="cd21223">
    <property type="entry name" value="CH_ASPM_rpt1"/>
    <property type="match status" value="1"/>
</dbReference>
<dbReference type="InterPro" id="IPR000048">
    <property type="entry name" value="IQ_motif_EF-hand-BS"/>
</dbReference>
<keyword evidence="4" id="KW-0112">Calmodulin-binding</keyword>
<dbReference type="GO" id="GO:0005516">
    <property type="term" value="F:calmodulin binding"/>
    <property type="evidence" value="ECO:0007669"/>
    <property type="project" value="UniProtKB-KW"/>
</dbReference>
<dbReference type="PANTHER" id="PTHR22706">
    <property type="entry name" value="ASSEMBLY FACTOR FOR SPINDLE MICROTUBULES"/>
    <property type="match status" value="1"/>
</dbReference>
<dbReference type="InterPro" id="IPR000225">
    <property type="entry name" value="Armadillo"/>
</dbReference>
<dbReference type="GO" id="GO:0005737">
    <property type="term" value="C:cytoplasm"/>
    <property type="evidence" value="ECO:0007669"/>
    <property type="project" value="UniProtKB-SubCell"/>
</dbReference>
<dbReference type="PROSITE" id="PS50021">
    <property type="entry name" value="CH"/>
    <property type="match status" value="1"/>
</dbReference>